<evidence type="ECO:0000313" key="2">
    <source>
        <dbReference type="EMBL" id="CCQ68006.1"/>
    </source>
</evidence>
<dbReference type="AlphaFoldDB" id="T2JSI5"/>
<gene>
    <name evidence="2" type="ORF">CWATWH0402_6227</name>
</gene>
<proteinExistence type="predicted"/>
<dbReference type="EC" id="6.2.1.3" evidence="2"/>
<sequence length="311" mass="34068">MAKSTKSNTYAFEAENFPFITLQENLNETWNTLGLNDLQVIEQEGLINLLSASGMTETNGFDPNRVLLVKASGGVPTGVYGPSIFRDGNRIILRVGDNTALVTQDGDRLNVGQLKGKITVTAEKDASGNEYPTAQVNFVSPDKEIFKVRISLDSQNDELSVGELEAALINEEPIINYLGQVPGKVIKMHSLGIGEFKVKAISSTKTQYGESFKLHLSDGQVVWARGNSELLLRAGYQMKPDTPLTLTITEIEEYGEGKFKVTNALRERLPKLPGNTNPVVETLEAQVSSVEEDNQQESETESDEQVGSIPF</sequence>
<organism evidence="2 3">
    <name type="scientific">Crocosphaera watsonii WH 0402</name>
    <dbReference type="NCBI Taxonomy" id="1284629"/>
    <lineage>
        <taxon>Bacteria</taxon>
        <taxon>Bacillati</taxon>
        <taxon>Cyanobacteriota</taxon>
        <taxon>Cyanophyceae</taxon>
        <taxon>Oscillatoriophycideae</taxon>
        <taxon>Chroococcales</taxon>
        <taxon>Aphanothecaceae</taxon>
        <taxon>Crocosphaera</taxon>
    </lineage>
</organism>
<dbReference type="Proteomes" id="UP000018130">
    <property type="component" value="Unassembled WGS sequence"/>
</dbReference>
<reference evidence="2 3" key="2">
    <citation type="submission" date="2013-09" db="EMBL/GenBank/DDBJ databases">
        <title>Whole genome comparison of six Crocosphaera watsonii strains with differing phenotypes.</title>
        <authorList>
            <person name="Bench S.R."/>
            <person name="Heller P."/>
            <person name="Frank I."/>
            <person name="Arciniega M."/>
            <person name="Shilova I.N."/>
            <person name="Zehr J.P."/>
        </authorList>
    </citation>
    <scope>NUCLEOTIDE SEQUENCE [LARGE SCALE GENOMIC DNA]</scope>
    <source>
        <strain evidence="2 3">WH 0402</strain>
    </source>
</reference>
<dbReference type="EMBL" id="CAQN01000678">
    <property type="protein sequence ID" value="CCQ68006.1"/>
    <property type="molecule type" value="Genomic_DNA"/>
</dbReference>
<feature type="region of interest" description="Disordered" evidence="1">
    <location>
        <begin position="285"/>
        <end position="311"/>
    </location>
</feature>
<reference evidence="2 3" key="1">
    <citation type="submission" date="2013-01" db="EMBL/GenBank/DDBJ databases">
        <authorList>
            <person name="Bench S."/>
        </authorList>
    </citation>
    <scope>NUCLEOTIDE SEQUENCE [LARGE SCALE GENOMIC DNA]</scope>
    <source>
        <strain evidence="2 3">WH 0402</strain>
    </source>
</reference>
<keyword evidence="2" id="KW-0436">Ligase</keyword>
<evidence type="ECO:0000256" key="1">
    <source>
        <dbReference type="SAM" id="MobiDB-lite"/>
    </source>
</evidence>
<name>T2JSI5_CROWT</name>
<accession>T2JSI5</accession>
<dbReference type="GO" id="GO:0004467">
    <property type="term" value="F:long-chain fatty acid-CoA ligase activity"/>
    <property type="evidence" value="ECO:0007669"/>
    <property type="project" value="UniProtKB-EC"/>
</dbReference>
<comment type="caution">
    <text evidence="2">The sequence shown here is derived from an EMBL/GenBank/DDBJ whole genome shotgun (WGS) entry which is preliminary data.</text>
</comment>
<protein>
    <submittedName>
        <fullName evidence="2">Long-chain-fatty-acid--CoA ligase</fullName>
        <ecNumber evidence="2">6.2.1.3</ecNumber>
    </submittedName>
</protein>
<dbReference type="RefSeq" id="WP_048326191.1">
    <property type="nucleotide sequence ID" value="NZ_CAQN01000678.1"/>
</dbReference>
<evidence type="ECO:0000313" key="3">
    <source>
        <dbReference type="Proteomes" id="UP000018130"/>
    </source>
</evidence>
<feature type="compositionally biased region" description="Acidic residues" evidence="1">
    <location>
        <begin position="290"/>
        <end position="304"/>
    </location>
</feature>